<keyword evidence="3" id="KW-1185">Reference proteome</keyword>
<name>A0AA40KCY4_9PEZI</name>
<feature type="region of interest" description="Disordered" evidence="1">
    <location>
        <begin position="62"/>
        <end position="81"/>
    </location>
</feature>
<reference evidence="2" key="1">
    <citation type="submission" date="2023-06" db="EMBL/GenBank/DDBJ databases">
        <title>Genome-scale phylogeny and comparative genomics of the fungal order Sordariales.</title>
        <authorList>
            <consortium name="Lawrence Berkeley National Laboratory"/>
            <person name="Hensen N."/>
            <person name="Bonometti L."/>
            <person name="Westerberg I."/>
            <person name="Brannstrom I.O."/>
            <person name="Guillou S."/>
            <person name="Cros-Aarteil S."/>
            <person name="Calhoun S."/>
            <person name="Haridas S."/>
            <person name="Kuo A."/>
            <person name="Mondo S."/>
            <person name="Pangilinan J."/>
            <person name="Riley R."/>
            <person name="LaButti K."/>
            <person name="Andreopoulos B."/>
            <person name="Lipzen A."/>
            <person name="Chen C."/>
            <person name="Yanf M."/>
            <person name="Daum C."/>
            <person name="Ng V."/>
            <person name="Clum A."/>
            <person name="Steindorff A."/>
            <person name="Ohm R."/>
            <person name="Martin F."/>
            <person name="Silar P."/>
            <person name="Natvig D."/>
            <person name="Lalanne C."/>
            <person name="Gautier V."/>
            <person name="Ament-velasquez S.L."/>
            <person name="Kruys A."/>
            <person name="Hutchinson M.I."/>
            <person name="Powell A.J."/>
            <person name="Barry K."/>
            <person name="Miller A.N."/>
            <person name="Grigoriev I.V."/>
            <person name="Debuchy R."/>
            <person name="Gladieux P."/>
            <person name="Thoren M.H."/>
            <person name="Johannesson H."/>
        </authorList>
    </citation>
    <scope>NUCLEOTIDE SEQUENCE</scope>
    <source>
        <strain evidence="2">SMH3187-1</strain>
    </source>
</reference>
<dbReference type="AlphaFoldDB" id="A0AA40KCY4"/>
<feature type="compositionally biased region" description="Pro residues" evidence="1">
    <location>
        <begin position="275"/>
        <end position="284"/>
    </location>
</feature>
<gene>
    <name evidence="2" type="ORF">B0T18DRAFT_33511</name>
</gene>
<proteinExistence type="predicted"/>
<dbReference type="EMBL" id="JAUKUD010000001">
    <property type="protein sequence ID" value="KAK0754247.1"/>
    <property type="molecule type" value="Genomic_DNA"/>
</dbReference>
<dbReference type="Proteomes" id="UP001172155">
    <property type="component" value="Unassembled WGS sequence"/>
</dbReference>
<accession>A0AA40KCY4</accession>
<feature type="compositionally biased region" description="Polar residues" evidence="1">
    <location>
        <begin position="257"/>
        <end position="272"/>
    </location>
</feature>
<feature type="region of interest" description="Disordered" evidence="1">
    <location>
        <begin position="172"/>
        <end position="284"/>
    </location>
</feature>
<evidence type="ECO:0000313" key="2">
    <source>
        <dbReference type="EMBL" id="KAK0754247.1"/>
    </source>
</evidence>
<organism evidence="2 3">
    <name type="scientific">Schizothecium vesticola</name>
    <dbReference type="NCBI Taxonomy" id="314040"/>
    <lineage>
        <taxon>Eukaryota</taxon>
        <taxon>Fungi</taxon>
        <taxon>Dikarya</taxon>
        <taxon>Ascomycota</taxon>
        <taxon>Pezizomycotina</taxon>
        <taxon>Sordariomycetes</taxon>
        <taxon>Sordariomycetidae</taxon>
        <taxon>Sordariales</taxon>
        <taxon>Schizotheciaceae</taxon>
        <taxon>Schizothecium</taxon>
    </lineage>
</organism>
<feature type="compositionally biased region" description="Polar residues" evidence="1">
    <location>
        <begin position="1"/>
        <end position="16"/>
    </location>
</feature>
<protein>
    <submittedName>
        <fullName evidence="2">Uncharacterized protein</fullName>
    </submittedName>
</protein>
<feature type="region of interest" description="Disordered" evidence="1">
    <location>
        <begin position="111"/>
        <end position="151"/>
    </location>
</feature>
<comment type="caution">
    <text evidence="2">The sequence shown here is derived from an EMBL/GenBank/DDBJ whole genome shotgun (WGS) entry which is preliminary data.</text>
</comment>
<feature type="region of interest" description="Disordered" evidence="1">
    <location>
        <begin position="1"/>
        <end position="47"/>
    </location>
</feature>
<feature type="compositionally biased region" description="Basic and acidic residues" evidence="1">
    <location>
        <begin position="17"/>
        <end position="30"/>
    </location>
</feature>
<evidence type="ECO:0000256" key="1">
    <source>
        <dbReference type="SAM" id="MobiDB-lite"/>
    </source>
</evidence>
<sequence length="284" mass="30997">MENSSIPRSLTILTRSSETKESHDSMRRESSIPVEDDSIQGEQSLASSVTRVNTWPTHSLLFIPPSSRPSTPPPDDISPSQIDLIHGVGDHFPNIPLSRASTLSVNSGYEASISSLGRRSRTSDREADSDEEDLDTPRALQDPWTGSSFMTPARTITTRDCIVVQLPPDVVQLTPDLTPRPLKRGTSPLSTPRPAKRSRLPPPQEPLSASLALQEVLRPPTERSATSFSRERLQGSADVEIRPVAPDDADTDGNHQIPHSNSQKTTILTSNQSSHPPPHPPKSK</sequence>
<feature type="compositionally biased region" description="Pro residues" evidence="1">
    <location>
        <begin position="66"/>
        <end position="76"/>
    </location>
</feature>
<evidence type="ECO:0000313" key="3">
    <source>
        <dbReference type="Proteomes" id="UP001172155"/>
    </source>
</evidence>